<dbReference type="EMBL" id="AP021881">
    <property type="protein sequence ID" value="BBP01961.1"/>
    <property type="molecule type" value="Genomic_DNA"/>
</dbReference>
<dbReference type="InterPro" id="IPR004101">
    <property type="entry name" value="Mur_ligase_C"/>
</dbReference>
<dbReference type="InterPro" id="IPR013221">
    <property type="entry name" value="Mur_ligase_cen"/>
</dbReference>
<evidence type="ECO:0000256" key="6">
    <source>
        <dbReference type="ARBA" id="ARBA00022960"/>
    </source>
</evidence>
<dbReference type="SUPFAM" id="SSF63418">
    <property type="entry name" value="MurE/MurF N-terminal domain"/>
    <property type="match status" value="1"/>
</dbReference>
<keyword evidence="3 10" id="KW-0132">Cell division</keyword>
<dbReference type="GO" id="GO:0008360">
    <property type="term" value="P:regulation of cell shape"/>
    <property type="evidence" value="ECO:0007669"/>
    <property type="project" value="UniProtKB-KW"/>
</dbReference>
<keyword evidence="6 10" id="KW-0133">Cell shape</keyword>
<feature type="binding site" evidence="10">
    <location>
        <begin position="107"/>
        <end position="113"/>
    </location>
    <ligand>
        <name>ATP</name>
        <dbReference type="ChEBI" id="CHEBI:30616"/>
    </ligand>
</feature>
<feature type="domain" description="Mur ligase C-terminal" evidence="13">
    <location>
        <begin position="316"/>
        <end position="435"/>
    </location>
</feature>
<comment type="function">
    <text evidence="10 11">Involved in cell wall formation. Catalyzes the final step in the synthesis of UDP-N-acetylmuramoyl-pentapeptide, the precursor of murein.</text>
</comment>
<dbReference type="Pfam" id="PF02875">
    <property type="entry name" value="Mur_ligase_C"/>
    <property type="match status" value="1"/>
</dbReference>
<dbReference type="GO" id="GO:0009252">
    <property type="term" value="P:peptidoglycan biosynthetic process"/>
    <property type="evidence" value="ECO:0007669"/>
    <property type="project" value="UniProtKB-UniRule"/>
</dbReference>
<comment type="catalytic activity">
    <reaction evidence="10 11">
        <text>D-alanyl-D-alanine + UDP-N-acetyl-alpha-D-muramoyl-L-alanyl-gamma-D-glutamyl-meso-2,6-diaminopimelate + ATP = UDP-N-acetyl-alpha-D-muramoyl-L-alanyl-gamma-D-glutamyl-meso-2,6-diaminopimeloyl-D-alanyl-D-alanine + ADP + phosphate + H(+)</text>
        <dbReference type="Rhea" id="RHEA:28374"/>
        <dbReference type="ChEBI" id="CHEBI:15378"/>
        <dbReference type="ChEBI" id="CHEBI:30616"/>
        <dbReference type="ChEBI" id="CHEBI:43474"/>
        <dbReference type="ChEBI" id="CHEBI:57822"/>
        <dbReference type="ChEBI" id="CHEBI:61386"/>
        <dbReference type="ChEBI" id="CHEBI:83905"/>
        <dbReference type="ChEBI" id="CHEBI:456216"/>
        <dbReference type="EC" id="6.3.2.10"/>
    </reaction>
</comment>
<evidence type="ECO:0000313" key="16">
    <source>
        <dbReference type="Proteomes" id="UP000463939"/>
    </source>
</evidence>
<keyword evidence="1 10" id="KW-0963">Cytoplasm</keyword>
<feature type="domain" description="Mur ligase N-terminal catalytic" evidence="12">
    <location>
        <begin position="25"/>
        <end position="81"/>
    </location>
</feature>
<dbReference type="SUPFAM" id="SSF53623">
    <property type="entry name" value="MurD-like peptide ligases, catalytic domain"/>
    <property type="match status" value="1"/>
</dbReference>
<dbReference type="Gene3D" id="3.90.190.20">
    <property type="entry name" value="Mur ligase, C-terminal domain"/>
    <property type="match status" value="1"/>
</dbReference>
<dbReference type="GO" id="GO:0005524">
    <property type="term" value="F:ATP binding"/>
    <property type="evidence" value="ECO:0007669"/>
    <property type="project" value="UniProtKB-UniRule"/>
</dbReference>
<comment type="pathway">
    <text evidence="10 11">Cell wall biogenesis; peptidoglycan biosynthesis.</text>
</comment>
<dbReference type="PANTHER" id="PTHR43024:SF1">
    <property type="entry name" value="UDP-N-ACETYLMURAMOYL-TRIPEPTIDE--D-ALANYL-D-ALANINE LIGASE"/>
    <property type="match status" value="1"/>
</dbReference>
<keyword evidence="8 10" id="KW-0131">Cell cycle</keyword>
<keyword evidence="5 10" id="KW-0067">ATP-binding</keyword>
<dbReference type="KEGG" id="sniv:SFSGTM_26690"/>
<dbReference type="Gene3D" id="3.40.1190.10">
    <property type="entry name" value="Mur-like, catalytic domain"/>
    <property type="match status" value="1"/>
</dbReference>
<evidence type="ECO:0000259" key="14">
    <source>
        <dbReference type="Pfam" id="PF08245"/>
    </source>
</evidence>
<name>A0A809RSV6_9PROT</name>
<dbReference type="HAMAP" id="MF_02019">
    <property type="entry name" value="MurF"/>
    <property type="match status" value="1"/>
</dbReference>
<dbReference type="InterPro" id="IPR036565">
    <property type="entry name" value="Mur-like_cat_sf"/>
</dbReference>
<dbReference type="PANTHER" id="PTHR43024">
    <property type="entry name" value="UDP-N-ACETYLMURAMOYL-TRIPEPTIDE--D-ALANYL-D-ALANINE LIGASE"/>
    <property type="match status" value="1"/>
</dbReference>
<dbReference type="GO" id="GO:0071555">
    <property type="term" value="P:cell wall organization"/>
    <property type="evidence" value="ECO:0007669"/>
    <property type="project" value="UniProtKB-KW"/>
</dbReference>
<evidence type="ECO:0000256" key="10">
    <source>
        <dbReference type="HAMAP-Rule" id="MF_02019"/>
    </source>
</evidence>
<evidence type="ECO:0000256" key="3">
    <source>
        <dbReference type="ARBA" id="ARBA00022618"/>
    </source>
</evidence>
<comment type="subcellular location">
    <subcellularLocation>
        <location evidence="10 11">Cytoplasm</location>
    </subcellularLocation>
</comment>
<dbReference type="InterPro" id="IPR036615">
    <property type="entry name" value="Mur_ligase_C_dom_sf"/>
</dbReference>
<keyword evidence="4 10" id="KW-0547">Nucleotide-binding</keyword>
<evidence type="ECO:0000259" key="12">
    <source>
        <dbReference type="Pfam" id="PF01225"/>
    </source>
</evidence>
<dbReference type="Pfam" id="PF01225">
    <property type="entry name" value="Mur_ligase"/>
    <property type="match status" value="1"/>
</dbReference>
<dbReference type="InterPro" id="IPR005863">
    <property type="entry name" value="UDP-N-AcMur_synth"/>
</dbReference>
<evidence type="ECO:0000256" key="4">
    <source>
        <dbReference type="ARBA" id="ARBA00022741"/>
    </source>
</evidence>
<proteinExistence type="inferred from homology"/>
<evidence type="ECO:0000256" key="8">
    <source>
        <dbReference type="ARBA" id="ARBA00023306"/>
    </source>
</evidence>
<dbReference type="Proteomes" id="UP000463939">
    <property type="component" value="Chromosome"/>
</dbReference>
<reference evidence="16" key="1">
    <citation type="submission" date="2019-11" db="EMBL/GenBank/DDBJ databases">
        <title>Isolation and characterization of a novel species in the genus Sulfuriferula.</title>
        <authorList>
            <person name="Mochizuki J."/>
            <person name="Kojima H."/>
            <person name="Fukui M."/>
        </authorList>
    </citation>
    <scope>NUCLEOTIDE SEQUENCE [LARGE SCALE GENOMIC DNA]</scope>
    <source>
        <strain evidence="16">SGTM</strain>
    </source>
</reference>
<dbReference type="AlphaFoldDB" id="A0A809RSV6"/>
<sequence>MMWTTHAAAQAISAQVLGADVAFARVTTDSRQIQAGDLFIALRGDKFDGHDYVKQALEQGAAAVMVDEQAGLDIVPAIVVADTRLALGQLASVWRQRMPARVLAITGSSGKTSVKEMLAAILRVAVGDEAVLATQGNLNNDIGMPLTLLRLRLDHQFAVVEMGMNHAGEIAYLTELAHPDVAAIINAGTAHIGMLGSQAAIAAAKGEILAGLASRGIAVINADDAYAAMWRELAGNHRVMDFGLVHGHDVCATYRAESLGSVITLQTGVVSTVVHLAVAGEHNVMNALAAAAVAHAAGFGLELIKAGLESYQGVKGRLQRKAAKCGGVVIDDSYNANPDSTLAAIAVLAGMPGRKILVLGDMGELGDDAAVMHKQVGVAAKVAGIDALYALGDLSVHAVNGFGEGALRFNAVEALVNAVDAQMSANVTVLVKGSRFMQMERVVKILEEQG</sequence>
<dbReference type="Gene3D" id="3.40.1390.10">
    <property type="entry name" value="MurE/MurF, N-terminal domain"/>
    <property type="match status" value="1"/>
</dbReference>
<evidence type="ECO:0000256" key="11">
    <source>
        <dbReference type="RuleBase" id="RU004136"/>
    </source>
</evidence>
<accession>A0A809RSV6</accession>
<keyword evidence="2 10" id="KW-0436">Ligase</keyword>
<evidence type="ECO:0000256" key="9">
    <source>
        <dbReference type="ARBA" id="ARBA00023316"/>
    </source>
</evidence>
<keyword evidence="9 10" id="KW-0961">Cell wall biogenesis/degradation</keyword>
<evidence type="ECO:0000313" key="15">
    <source>
        <dbReference type="EMBL" id="BBP01961.1"/>
    </source>
</evidence>
<dbReference type="UniPathway" id="UPA00219"/>
<evidence type="ECO:0000259" key="13">
    <source>
        <dbReference type="Pfam" id="PF02875"/>
    </source>
</evidence>
<evidence type="ECO:0000256" key="1">
    <source>
        <dbReference type="ARBA" id="ARBA00022490"/>
    </source>
</evidence>
<dbReference type="RefSeq" id="WP_162085670.1">
    <property type="nucleotide sequence ID" value="NZ_AP021881.1"/>
</dbReference>
<dbReference type="NCBIfam" id="TIGR01143">
    <property type="entry name" value="murF"/>
    <property type="match status" value="1"/>
</dbReference>
<dbReference type="GO" id="GO:0005737">
    <property type="term" value="C:cytoplasm"/>
    <property type="evidence" value="ECO:0007669"/>
    <property type="project" value="UniProtKB-SubCell"/>
</dbReference>
<keyword evidence="7 10" id="KW-0573">Peptidoglycan synthesis</keyword>
<dbReference type="Pfam" id="PF08245">
    <property type="entry name" value="Mur_ligase_M"/>
    <property type="match status" value="1"/>
</dbReference>
<organism evidence="15 16">
    <name type="scientific">Sulfuriferula nivalis</name>
    <dbReference type="NCBI Taxonomy" id="2675298"/>
    <lineage>
        <taxon>Bacteria</taxon>
        <taxon>Pseudomonadati</taxon>
        <taxon>Pseudomonadota</taxon>
        <taxon>Betaproteobacteria</taxon>
        <taxon>Nitrosomonadales</taxon>
        <taxon>Sulfuricellaceae</taxon>
        <taxon>Sulfuriferula</taxon>
    </lineage>
</organism>
<feature type="domain" description="Mur ligase central" evidence="14">
    <location>
        <begin position="105"/>
        <end position="294"/>
    </location>
</feature>
<evidence type="ECO:0000256" key="5">
    <source>
        <dbReference type="ARBA" id="ARBA00022840"/>
    </source>
</evidence>
<evidence type="ECO:0000256" key="7">
    <source>
        <dbReference type="ARBA" id="ARBA00022984"/>
    </source>
</evidence>
<gene>
    <name evidence="10 15" type="primary">murF</name>
    <name evidence="15" type="ORF">SFSGTM_26690</name>
</gene>
<dbReference type="EC" id="6.3.2.10" evidence="10 11"/>
<comment type="similarity">
    <text evidence="10">Belongs to the MurCDEF family. MurF subfamily.</text>
</comment>
<dbReference type="GO" id="GO:0047480">
    <property type="term" value="F:UDP-N-acetylmuramoyl-tripeptide-D-alanyl-D-alanine ligase activity"/>
    <property type="evidence" value="ECO:0007669"/>
    <property type="project" value="UniProtKB-UniRule"/>
</dbReference>
<dbReference type="InterPro" id="IPR035911">
    <property type="entry name" value="MurE/MurF_N"/>
</dbReference>
<evidence type="ECO:0000256" key="2">
    <source>
        <dbReference type="ARBA" id="ARBA00022598"/>
    </source>
</evidence>
<dbReference type="InterPro" id="IPR000713">
    <property type="entry name" value="Mur_ligase_N"/>
</dbReference>
<protein>
    <recommendedName>
        <fullName evidence="10 11">UDP-N-acetylmuramoyl-tripeptide--D-alanyl-D-alanine ligase</fullName>
        <ecNumber evidence="10 11">6.3.2.10</ecNumber>
    </recommendedName>
    <alternativeName>
        <fullName evidence="10">D-alanyl-D-alanine-adding enzyme</fullName>
    </alternativeName>
</protein>
<dbReference type="GO" id="GO:0051301">
    <property type="term" value="P:cell division"/>
    <property type="evidence" value="ECO:0007669"/>
    <property type="project" value="UniProtKB-KW"/>
</dbReference>
<dbReference type="SUPFAM" id="SSF53244">
    <property type="entry name" value="MurD-like peptide ligases, peptide-binding domain"/>
    <property type="match status" value="1"/>
</dbReference>
<keyword evidence="16" id="KW-1185">Reference proteome</keyword>
<dbReference type="InterPro" id="IPR051046">
    <property type="entry name" value="MurCDEF_CellWall_CoF430Synth"/>
</dbReference>